<evidence type="ECO:0000256" key="1">
    <source>
        <dbReference type="SAM" id="MobiDB-lite"/>
    </source>
</evidence>
<comment type="caution">
    <text evidence="3">The sequence shown here is derived from an EMBL/GenBank/DDBJ whole genome shotgun (WGS) entry which is preliminary data.</text>
</comment>
<dbReference type="RefSeq" id="WP_062188638.1">
    <property type="nucleotide sequence ID" value="NZ_LRRD01000136.1"/>
</dbReference>
<organism evidence="3 4">
    <name type="scientific">Ferrovum myxofaciens</name>
    <dbReference type="NCBI Taxonomy" id="416213"/>
    <lineage>
        <taxon>Bacteria</taxon>
        <taxon>Pseudomonadati</taxon>
        <taxon>Pseudomonadota</taxon>
        <taxon>Betaproteobacteria</taxon>
        <taxon>Ferrovales</taxon>
        <taxon>Ferrovaceae</taxon>
        <taxon>Ferrovum</taxon>
    </lineage>
</organism>
<dbReference type="EMBL" id="LRRD01000136">
    <property type="protein sequence ID" value="KXW57072.1"/>
    <property type="molecule type" value="Genomic_DNA"/>
</dbReference>
<feature type="signal peptide" evidence="2">
    <location>
        <begin position="1"/>
        <end position="36"/>
    </location>
</feature>
<proteinExistence type="predicted"/>
<evidence type="ECO:0000313" key="4">
    <source>
        <dbReference type="Proteomes" id="UP000075653"/>
    </source>
</evidence>
<feature type="region of interest" description="Disordered" evidence="1">
    <location>
        <begin position="96"/>
        <end position="122"/>
    </location>
</feature>
<dbReference type="Proteomes" id="UP000075653">
    <property type="component" value="Unassembled WGS sequence"/>
</dbReference>
<dbReference type="InterPro" id="IPR031618">
    <property type="entry name" value="T4SS_TraI"/>
</dbReference>
<keyword evidence="4" id="KW-1185">Reference proteome</keyword>
<dbReference type="AlphaFoldDB" id="A0A149VV28"/>
<dbReference type="PATRIC" id="fig|1789004.3.peg.2554"/>
<evidence type="ECO:0000256" key="2">
    <source>
        <dbReference type="SAM" id="SignalP"/>
    </source>
</evidence>
<gene>
    <name evidence="3" type="ORF">FEMY_24080</name>
</gene>
<name>A0A149VV28_9PROT</name>
<reference evidence="3 4" key="1">
    <citation type="submission" date="2016-01" db="EMBL/GenBank/DDBJ databases">
        <title>Genome sequence of the acidophilic iron oxidising Ferrovum strain Z-31.</title>
        <authorList>
            <person name="Poehlein A."/>
            <person name="Ullrich S.R."/>
            <person name="Schloemann M."/>
            <person name="Muehling M."/>
            <person name="Daniel R."/>
        </authorList>
    </citation>
    <scope>NUCLEOTIDE SEQUENCE [LARGE SCALE GENOMIC DNA]</scope>
    <source>
        <strain evidence="3 4">Z-31</strain>
    </source>
</reference>
<evidence type="ECO:0000313" key="3">
    <source>
        <dbReference type="EMBL" id="KXW57072.1"/>
    </source>
</evidence>
<sequence>MDKRPSYIMKYGVVHSKLAKCAVLSAGIVFGFSAFSADDTSLTDLVNFKVSSEILDASKLSAIRENGLAAGVQGGMIARSKQIVAEVNKQSASLDRAFDFNPTPRESPRFSHGEESGKLVLT</sequence>
<feature type="compositionally biased region" description="Basic and acidic residues" evidence="1">
    <location>
        <begin position="106"/>
        <end position="122"/>
    </location>
</feature>
<keyword evidence="2" id="KW-0732">Signal</keyword>
<dbReference type="STRING" id="1789004.FEMY_24080"/>
<dbReference type="Pfam" id="PF16932">
    <property type="entry name" value="T4SS_TraI"/>
    <property type="match status" value="1"/>
</dbReference>
<feature type="chain" id="PRO_5007557545" evidence="2">
    <location>
        <begin position="37"/>
        <end position="122"/>
    </location>
</feature>
<protein>
    <submittedName>
        <fullName evidence="3">Uncharacterized protein</fullName>
    </submittedName>
</protein>
<accession>A0A149VV28</accession>